<accession>A0A0D3CX59</accession>
<dbReference type="eggNOG" id="KOG1237">
    <property type="taxonomic scope" value="Eukaryota"/>
</dbReference>
<evidence type="ECO:0000256" key="3">
    <source>
        <dbReference type="ARBA" id="ARBA00022692"/>
    </source>
</evidence>
<sequence>MANLCDELEDSLHPGTTENSMRSSSGGWKSARLIIGVEMAEHFAFYGISSNLITYLTGPLGESTAAAAANVNAWSGTVSFLPLLWGFIADSFLGRFRTILVASSLYILGHGQLSFSTMISSHHKDPSQLQVTLFFCSLYLIAIGHGGYKPCIRVFGADQLDGDDLSSYFNWLMFGSCISVLTTRLISIFIQENLSWSLGFGIPSVSMLLSLLLFLLGTKNYRFSTARGEKKNPFARISHVLWRLFLDRAAISCDLAEIEEAKAVLKLVPIWMSCLVYAIVCAQSHTFFTKQGATMDRSISPGLLVPAATLQCFINLTIIIFIPIYDRLLVPIARSFTQCPSGITMLQRIGSGMVLSILAMVVAALVETKRLQIARDDATTLMCVWWLVPQYVFIGVADMLTMVGLQELFYD</sequence>
<protein>
    <recommendedName>
        <fullName evidence="10">Major facilitator superfamily (MFS) profile domain-containing protein</fullName>
    </recommendedName>
</protein>
<feature type="transmembrane region" description="Helical" evidence="7">
    <location>
        <begin position="129"/>
        <end position="148"/>
    </location>
</feature>
<evidence type="ECO:0000256" key="4">
    <source>
        <dbReference type="ARBA" id="ARBA00022989"/>
    </source>
</evidence>
<dbReference type="SUPFAM" id="SSF103473">
    <property type="entry name" value="MFS general substrate transporter"/>
    <property type="match status" value="1"/>
</dbReference>
<dbReference type="GO" id="GO:0022857">
    <property type="term" value="F:transmembrane transporter activity"/>
    <property type="evidence" value="ECO:0007669"/>
    <property type="project" value="InterPro"/>
</dbReference>
<name>A0A0D3CX59_BRAOL</name>
<dbReference type="Gene3D" id="1.20.1250.20">
    <property type="entry name" value="MFS general substrate transporter like domains"/>
    <property type="match status" value="1"/>
</dbReference>
<dbReference type="InterPro" id="IPR036259">
    <property type="entry name" value="MFS_trans_sf"/>
</dbReference>
<evidence type="ECO:0000256" key="2">
    <source>
        <dbReference type="ARBA" id="ARBA00005982"/>
    </source>
</evidence>
<reference evidence="8" key="2">
    <citation type="submission" date="2015-03" db="UniProtKB">
        <authorList>
            <consortium name="EnsemblPlants"/>
        </authorList>
    </citation>
    <scope>IDENTIFICATION</scope>
</reference>
<dbReference type="GO" id="GO:0016020">
    <property type="term" value="C:membrane"/>
    <property type="evidence" value="ECO:0007669"/>
    <property type="project" value="UniProtKB-SubCell"/>
</dbReference>
<evidence type="ECO:0008006" key="10">
    <source>
        <dbReference type="Google" id="ProtNLM"/>
    </source>
</evidence>
<evidence type="ECO:0000256" key="6">
    <source>
        <dbReference type="SAM" id="MobiDB-lite"/>
    </source>
</evidence>
<keyword evidence="9" id="KW-1185">Reference proteome</keyword>
<feature type="transmembrane region" description="Helical" evidence="7">
    <location>
        <begin position="345"/>
        <end position="366"/>
    </location>
</feature>
<reference evidence="8 9" key="1">
    <citation type="journal article" date="2014" name="Genome Biol.">
        <title>Transcriptome and methylome profiling reveals relics of genome dominance in the mesopolyploid Brassica oleracea.</title>
        <authorList>
            <person name="Parkin I.A."/>
            <person name="Koh C."/>
            <person name="Tang H."/>
            <person name="Robinson S.J."/>
            <person name="Kagale S."/>
            <person name="Clarke W.E."/>
            <person name="Town C.D."/>
            <person name="Nixon J."/>
            <person name="Krishnakumar V."/>
            <person name="Bidwell S.L."/>
            <person name="Denoeud F."/>
            <person name="Belcram H."/>
            <person name="Links M.G."/>
            <person name="Just J."/>
            <person name="Clarke C."/>
            <person name="Bender T."/>
            <person name="Huebert T."/>
            <person name="Mason A.S."/>
            <person name="Pires J.C."/>
            <person name="Barker G."/>
            <person name="Moore J."/>
            <person name="Walley P.G."/>
            <person name="Manoli S."/>
            <person name="Batley J."/>
            <person name="Edwards D."/>
            <person name="Nelson M.N."/>
            <person name="Wang X."/>
            <person name="Paterson A.H."/>
            <person name="King G."/>
            <person name="Bancroft I."/>
            <person name="Chalhoub B."/>
            <person name="Sharpe A.G."/>
        </authorList>
    </citation>
    <scope>NUCLEOTIDE SEQUENCE</scope>
    <source>
        <strain evidence="8 9">cv. TO1000</strain>
    </source>
</reference>
<comment type="subcellular location">
    <subcellularLocation>
        <location evidence="1">Membrane</location>
        <topology evidence="1">Multi-pass membrane protein</topology>
    </subcellularLocation>
</comment>
<feature type="transmembrane region" description="Helical" evidence="7">
    <location>
        <begin position="198"/>
        <end position="217"/>
    </location>
</feature>
<evidence type="ECO:0000313" key="9">
    <source>
        <dbReference type="Proteomes" id="UP000032141"/>
    </source>
</evidence>
<evidence type="ECO:0000256" key="7">
    <source>
        <dbReference type="SAM" id="Phobius"/>
    </source>
</evidence>
<dbReference type="HOGENOM" id="CLU_009313_0_0_1"/>
<dbReference type="EnsemblPlants" id="Bo6g092680.1">
    <property type="protein sequence ID" value="Bo6g092680.1"/>
    <property type="gene ID" value="Bo6g092680"/>
</dbReference>
<dbReference type="AlphaFoldDB" id="A0A0D3CX59"/>
<evidence type="ECO:0000256" key="5">
    <source>
        <dbReference type="ARBA" id="ARBA00023136"/>
    </source>
</evidence>
<evidence type="ECO:0000313" key="8">
    <source>
        <dbReference type="EnsemblPlants" id="Bo6g092680.1"/>
    </source>
</evidence>
<dbReference type="OMA" id="HPGTTEN"/>
<dbReference type="Gramene" id="Bo6g092680.1">
    <property type="protein sequence ID" value="Bo6g092680.1"/>
    <property type="gene ID" value="Bo6g092680"/>
</dbReference>
<proteinExistence type="inferred from homology"/>
<keyword evidence="3 7" id="KW-0812">Transmembrane</keyword>
<dbReference type="PANTHER" id="PTHR11654">
    <property type="entry name" value="OLIGOPEPTIDE TRANSPORTER-RELATED"/>
    <property type="match status" value="1"/>
</dbReference>
<dbReference type="Proteomes" id="UP000032141">
    <property type="component" value="Chromosome C6"/>
</dbReference>
<comment type="similarity">
    <text evidence="2">Belongs to the major facilitator superfamily. Proton-dependent oligopeptide transporter (POT/PTR) (TC 2.A.17) family.</text>
</comment>
<feature type="transmembrane region" description="Helical" evidence="7">
    <location>
        <begin position="378"/>
        <end position="405"/>
    </location>
</feature>
<dbReference type="InterPro" id="IPR000109">
    <property type="entry name" value="POT_fam"/>
</dbReference>
<keyword evidence="4 7" id="KW-1133">Transmembrane helix</keyword>
<feature type="compositionally biased region" description="Polar residues" evidence="6">
    <location>
        <begin position="14"/>
        <end position="26"/>
    </location>
</feature>
<feature type="region of interest" description="Disordered" evidence="6">
    <location>
        <begin position="1"/>
        <end position="26"/>
    </location>
</feature>
<keyword evidence="5 7" id="KW-0472">Membrane</keyword>
<organism evidence="8 9">
    <name type="scientific">Brassica oleracea var. oleracea</name>
    <dbReference type="NCBI Taxonomy" id="109376"/>
    <lineage>
        <taxon>Eukaryota</taxon>
        <taxon>Viridiplantae</taxon>
        <taxon>Streptophyta</taxon>
        <taxon>Embryophyta</taxon>
        <taxon>Tracheophyta</taxon>
        <taxon>Spermatophyta</taxon>
        <taxon>Magnoliopsida</taxon>
        <taxon>eudicotyledons</taxon>
        <taxon>Gunneridae</taxon>
        <taxon>Pentapetalae</taxon>
        <taxon>rosids</taxon>
        <taxon>malvids</taxon>
        <taxon>Brassicales</taxon>
        <taxon>Brassicaceae</taxon>
        <taxon>Brassiceae</taxon>
        <taxon>Brassica</taxon>
    </lineage>
</organism>
<feature type="transmembrane region" description="Helical" evidence="7">
    <location>
        <begin position="168"/>
        <end position="186"/>
    </location>
</feature>
<feature type="transmembrane region" description="Helical" evidence="7">
    <location>
        <begin position="303"/>
        <end position="325"/>
    </location>
</feature>
<evidence type="ECO:0000256" key="1">
    <source>
        <dbReference type="ARBA" id="ARBA00004141"/>
    </source>
</evidence>
<dbReference type="Pfam" id="PF00854">
    <property type="entry name" value="PTR2"/>
    <property type="match status" value="2"/>
</dbReference>